<dbReference type="Pfam" id="PF00501">
    <property type="entry name" value="AMP-binding"/>
    <property type="match status" value="1"/>
</dbReference>
<dbReference type="NCBIfam" id="NF006020">
    <property type="entry name" value="PRK08162.1"/>
    <property type="match status" value="1"/>
</dbReference>
<dbReference type="InterPro" id="IPR042099">
    <property type="entry name" value="ANL_N_sf"/>
</dbReference>
<dbReference type="Gene3D" id="3.30.300.30">
    <property type="match status" value="1"/>
</dbReference>
<dbReference type="EMBL" id="FOEG01000003">
    <property type="protein sequence ID" value="SEO78826.1"/>
    <property type="molecule type" value="Genomic_DNA"/>
</dbReference>
<protein>
    <submittedName>
        <fullName evidence="7">Fatty-acyl-CoA synthase</fullName>
    </submittedName>
</protein>
<evidence type="ECO:0000259" key="5">
    <source>
        <dbReference type="Pfam" id="PF00501"/>
    </source>
</evidence>
<evidence type="ECO:0000313" key="8">
    <source>
        <dbReference type="Proteomes" id="UP000199657"/>
    </source>
</evidence>
<dbReference type="CDD" id="cd12118">
    <property type="entry name" value="ttLC_FACS_AEE21_like"/>
    <property type="match status" value="1"/>
</dbReference>
<comment type="similarity">
    <text evidence="1">Belongs to the ATP-dependent AMP-binding enzyme family.</text>
</comment>
<accession>A0A1H8SJX9</accession>
<dbReference type="PANTHER" id="PTHR43859">
    <property type="entry name" value="ACYL-ACTIVATING ENZYME"/>
    <property type="match status" value="1"/>
</dbReference>
<dbReference type="Pfam" id="PF13193">
    <property type="entry name" value="AMP-binding_C"/>
    <property type="match status" value="1"/>
</dbReference>
<evidence type="ECO:0000259" key="6">
    <source>
        <dbReference type="Pfam" id="PF13193"/>
    </source>
</evidence>
<gene>
    <name evidence="7" type="ORF">SAMN04488052_10313</name>
</gene>
<dbReference type="RefSeq" id="WP_091642004.1">
    <property type="nucleotide sequence ID" value="NZ_FOEG01000003.1"/>
</dbReference>
<dbReference type="STRING" id="406100.SAMN04488052_10313"/>
<evidence type="ECO:0000313" key="7">
    <source>
        <dbReference type="EMBL" id="SEO78826.1"/>
    </source>
</evidence>
<keyword evidence="3" id="KW-0276">Fatty acid metabolism</keyword>
<dbReference type="FunFam" id="3.30.300.30:FF:000008">
    <property type="entry name" value="2,3-dihydroxybenzoate-AMP ligase"/>
    <property type="match status" value="1"/>
</dbReference>
<name>A0A1H8SJX9_9GAMM</name>
<keyword evidence="4" id="KW-0443">Lipid metabolism</keyword>
<dbReference type="InterPro" id="IPR025110">
    <property type="entry name" value="AMP-bd_C"/>
</dbReference>
<dbReference type="OrthoDB" id="9803968at2"/>
<reference evidence="7 8" key="1">
    <citation type="submission" date="2016-10" db="EMBL/GenBank/DDBJ databases">
        <authorList>
            <person name="de Groot N.N."/>
        </authorList>
    </citation>
    <scope>NUCLEOTIDE SEQUENCE [LARGE SCALE GENOMIC DNA]</scope>
    <source>
        <strain evidence="7 8">CGMCC 1.6291</strain>
    </source>
</reference>
<proteinExistence type="inferred from homology"/>
<dbReference type="InterPro" id="IPR000873">
    <property type="entry name" value="AMP-dep_synth/lig_dom"/>
</dbReference>
<feature type="domain" description="AMP-binding enzyme C-terminal" evidence="6">
    <location>
        <begin position="453"/>
        <end position="528"/>
    </location>
</feature>
<evidence type="ECO:0000256" key="4">
    <source>
        <dbReference type="ARBA" id="ARBA00023098"/>
    </source>
</evidence>
<evidence type="ECO:0000256" key="1">
    <source>
        <dbReference type="ARBA" id="ARBA00006432"/>
    </source>
</evidence>
<keyword evidence="8" id="KW-1185">Reference proteome</keyword>
<evidence type="ECO:0000256" key="2">
    <source>
        <dbReference type="ARBA" id="ARBA00022598"/>
    </source>
</evidence>
<sequence>MSTADATVHTDQQPNEVPLTPLSMLDWAVLVYPNHPAVIHGDRTTSYAEYGARCRQLASALRARGIGPGQTVATVLPNIPPMLEAHFGVPMAGAVLNTINIRLDARTIGFILDHGEADALITDTEFAPVVREALAHCDRKPLVIDVDDPEGPGGERLGELDYEALVAEGDPQFRWQWPGSEWDSISLNYTSGTTGNPKGALYHHRGAHQGAYSNIIACEMGRHPVYLWTLPMFHCNGWRFPWTLPAVAGTSVCLRKVEPAAIFEAIGNHKVSHFCGAPLVLNMLTSAPEASTARFDHSVTAYVGGAAPPAAVIGALEGIGIHVIHLYGLTETYGPSHYCAWKPEWDALPLDEQASMASRQGVRYLSVEETIVADPDTMAPVPMDGTTMGEIMVRGNSVMTGYLKNPEATAEAFRGGWYHTGDLAVWHPDGYLEIRDRAKDVIISGGENISTIEVEDALYKHPAVLECAVVAAPSDRWGETPCAVITLRPDAGEVTPADIVAFCRKRLAGFKIPRHVLFEALPKTSTGKIQKFVLREKVAALTDGEMVR</sequence>
<dbReference type="SUPFAM" id="SSF56801">
    <property type="entry name" value="Acetyl-CoA synthetase-like"/>
    <property type="match status" value="1"/>
</dbReference>
<dbReference type="PROSITE" id="PS00455">
    <property type="entry name" value="AMP_BINDING"/>
    <property type="match status" value="1"/>
</dbReference>
<organism evidence="7 8">
    <name type="scientific">Aquisalimonas asiatica</name>
    <dbReference type="NCBI Taxonomy" id="406100"/>
    <lineage>
        <taxon>Bacteria</taxon>
        <taxon>Pseudomonadati</taxon>
        <taxon>Pseudomonadota</taxon>
        <taxon>Gammaproteobacteria</taxon>
        <taxon>Chromatiales</taxon>
        <taxon>Ectothiorhodospiraceae</taxon>
        <taxon>Aquisalimonas</taxon>
    </lineage>
</organism>
<dbReference type="InterPro" id="IPR020845">
    <property type="entry name" value="AMP-binding_CS"/>
</dbReference>
<dbReference type="InterPro" id="IPR045851">
    <property type="entry name" value="AMP-bd_C_sf"/>
</dbReference>
<dbReference type="GO" id="GO:0016874">
    <property type="term" value="F:ligase activity"/>
    <property type="evidence" value="ECO:0007669"/>
    <property type="project" value="UniProtKB-KW"/>
</dbReference>
<dbReference type="Gene3D" id="3.40.50.12780">
    <property type="entry name" value="N-terminal domain of ligase-like"/>
    <property type="match status" value="1"/>
</dbReference>
<dbReference type="AlphaFoldDB" id="A0A1H8SJX9"/>
<evidence type="ECO:0000256" key="3">
    <source>
        <dbReference type="ARBA" id="ARBA00022832"/>
    </source>
</evidence>
<dbReference type="GO" id="GO:0006631">
    <property type="term" value="P:fatty acid metabolic process"/>
    <property type="evidence" value="ECO:0007669"/>
    <property type="project" value="UniProtKB-KW"/>
</dbReference>
<dbReference type="PANTHER" id="PTHR43859:SF4">
    <property type="entry name" value="BUTANOATE--COA LIGASE AAE1-RELATED"/>
    <property type="match status" value="1"/>
</dbReference>
<dbReference type="Proteomes" id="UP000199657">
    <property type="component" value="Unassembled WGS sequence"/>
</dbReference>
<keyword evidence="2" id="KW-0436">Ligase</keyword>
<feature type="domain" description="AMP-dependent synthetase/ligase" evidence="5">
    <location>
        <begin position="26"/>
        <end position="403"/>
    </location>
</feature>